<dbReference type="Gene3D" id="1.10.287.890">
    <property type="entry name" value="Crystal structure of tRNA isopentenylpyrophosphate transferase (bh2366) domain"/>
    <property type="match status" value="1"/>
</dbReference>
<evidence type="ECO:0000256" key="1">
    <source>
        <dbReference type="ARBA" id="ARBA00005842"/>
    </source>
</evidence>
<protein>
    <submittedName>
        <fullName evidence="7">Uncharacterized protein</fullName>
    </submittedName>
</protein>
<sequence>MQVYKGLEIVNNKVTRVEKQDVRHYLLGEIEPDSDFTAEHFCLKSVVYGEIFLMTQCVPIIVGGSNSYIEKVVEDHVFMFKYKYDSFFIWIDVEQSVLNRSGDTRVDEIVNKGIIDKAILVALTPLQIAVDAFTVRVIACQSRHGEASEVASLKAEIVSLRKYIDYLKSTNFTSLIDRAYAEDSPETSRNMQRDGTTNAESNVETDEELITDEKEMRESQDASIFRDLAYLVETVMQPVI</sequence>
<organism evidence="7 8">
    <name type="scientific">Solanum commersonii</name>
    <name type="common">Commerson's wild potato</name>
    <name type="synonym">Commerson's nightshade</name>
    <dbReference type="NCBI Taxonomy" id="4109"/>
    <lineage>
        <taxon>Eukaryota</taxon>
        <taxon>Viridiplantae</taxon>
        <taxon>Streptophyta</taxon>
        <taxon>Embryophyta</taxon>
        <taxon>Tracheophyta</taxon>
        <taxon>Spermatophyta</taxon>
        <taxon>Magnoliopsida</taxon>
        <taxon>eudicotyledons</taxon>
        <taxon>Gunneridae</taxon>
        <taxon>Pentapetalae</taxon>
        <taxon>asterids</taxon>
        <taxon>lamiids</taxon>
        <taxon>Solanales</taxon>
        <taxon>Solanaceae</taxon>
        <taxon>Solanoideae</taxon>
        <taxon>Solaneae</taxon>
        <taxon>Solanum</taxon>
    </lineage>
</organism>
<dbReference type="PANTHER" id="PTHR11088:SF73">
    <property type="entry name" value="PHOSPHORIBULOKINASE_URIDINE KINASE DOMAIN-CONTAINING PROTEIN"/>
    <property type="match status" value="1"/>
</dbReference>
<evidence type="ECO:0000256" key="6">
    <source>
        <dbReference type="SAM" id="MobiDB-lite"/>
    </source>
</evidence>
<dbReference type="OrthoDB" id="1303856at2759"/>
<reference evidence="7 8" key="1">
    <citation type="submission" date="2020-09" db="EMBL/GenBank/DDBJ databases">
        <title>De no assembly of potato wild relative species, Solanum commersonii.</title>
        <authorList>
            <person name="Cho K."/>
        </authorList>
    </citation>
    <scope>NUCLEOTIDE SEQUENCE [LARGE SCALE GENOMIC DNA]</scope>
    <source>
        <strain evidence="7">LZ3.2</strain>
        <tissue evidence="7">Leaf</tissue>
    </source>
</reference>
<evidence type="ECO:0000256" key="4">
    <source>
        <dbReference type="ARBA" id="ARBA00022741"/>
    </source>
</evidence>
<name>A0A9J5ZB40_SOLCO</name>
<proteinExistence type="inferred from homology"/>
<feature type="compositionally biased region" description="Polar residues" evidence="6">
    <location>
        <begin position="187"/>
        <end position="202"/>
    </location>
</feature>
<keyword evidence="2" id="KW-0808">Transferase</keyword>
<evidence type="ECO:0000256" key="3">
    <source>
        <dbReference type="ARBA" id="ARBA00022712"/>
    </source>
</evidence>
<dbReference type="Pfam" id="PF01715">
    <property type="entry name" value="IPPT"/>
    <property type="match status" value="1"/>
</dbReference>
<dbReference type="GO" id="GO:0005739">
    <property type="term" value="C:mitochondrion"/>
    <property type="evidence" value="ECO:0007669"/>
    <property type="project" value="TreeGrafter"/>
</dbReference>
<dbReference type="Gene3D" id="3.40.50.300">
    <property type="entry name" value="P-loop containing nucleotide triphosphate hydrolases"/>
    <property type="match status" value="1"/>
</dbReference>
<evidence type="ECO:0000256" key="5">
    <source>
        <dbReference type="ARBA" id="ARBA00022840"/>
    </source>
</evidence>
<dbReference type="GO" id="GO:0009691">
    <property type="term" value="P:cytokinin biosynthetic process"/>
    <property type="evidence" value="ECO:0007669"/>
    <property type="project" value="UniProtKB-KW"/>
</dbReference>
<dbReference type="GO" id="GO:0006400">
    <property type="term" value="P:tRNA modification"/>
    <property type="evidence" value="ECO:0007669"/>
    <property type="project" value="TreeGrafter"/>
</dbReference>
<keyword evidence="5" id="KW-0067">ATP-binding</keyword>
<keyword evidence="4" id="KW-0547">Nucleotide-binding</keyword>
<dbReference type="GO" id="GO:0052381">
    <property type="term" value="F:tRNA dimethylallyltransferase activity"/>
    <property type="evidence" value="ECO:0007669"/>
    <property type="project" value="TreeGrafter"/>
</dbReference>
<dbReference type="PANTHER" id="PTHR11088">
    <property type="entry name" value="TRNA DIMETHYLALLYLTRANSFERASE"/>
    <property type="match status" value="1"/>
</dbReference>
<dbReference type="InterPro" id="IPR039657">
    <property type="entry name" value="Dimethylallyltransferase"/>
</dbReference>
<dbReference type="Proteomes" id="UP000824120">
    <property type="component" value="Chromosome 4"/>
</dbReference>
<evidence type="ECO:0000313" key="7">
    <source>
        <dbReference type="EMBL" id="KAG5610073.1"/>
    </source>
</evidence>
<dbReference type="EMBL" id="JACXVP010000004">
    <property type="protein sequence ID" value="KAG5610073.1"/>
    <property type="molecule type" value="Genomic_DNA"/>
</dbReference>
<gene>
    <name evidence="7" type="ORF">H5410_021354</name>
</gene>
<dbReference type="InterPro" id="IPR027417">
    <property type="entry name" value="P-loop_NTPase"/>
</dbReference>
<accession>A0A9J5ZB40</accession>
<comment type="similarity">
    <text evidence="1">Belongs to the IPP transferase family.</text>
</comment>
<dbReference type="AlphaFoldDB" id="A0A9J5ZB40"/>
<evidence type="ECO:0000313" key="8">
    <source>
        <dbReference type="Proteomes" id="UP000824120"/>
    </source>
</evidence>
<keyword evidence="3" id="KW-0203">Cytokinin biosynthesis</keyword>
<dbReference type="GO" id="GO:0005524">
    <property type="term" value="F:ATP binding"/>
    <property type="evidence" value="ECO:0007669"/>
    <property type="project" value="UniProtKB-KW"/>
</dbReference>
<keyword evidence="8" id="KW-1185">Reference proteome</keyword>
<comment type="caution">
    <text evidence="7">The sequence shown here is derived from an EMBL/GenBank/DDBJ whole genome shotgun (WGS) entry which is preliminary data.</text>
</comment>
<evidence type="ECO:0000256" key="2">
    <source>
        <dbReference type="ARBA" id="ARBA00022679"/>
    </source>
</evidence>
<feature type="region of interest" description="Disordered" evidence="6">
    <location>
        <begin position="183"/>
        <end position="217"/>
    </location>
</feature>